<dbReference type="GO" id="GO:0015920">
    <property type="term" value="P:lipopolysaccharide transport"/>
    <property type="evidence" value="ECO:0007669"/>
    <property type="project" value="InterPro"/>
</dbReference>
<evidence type="ECO:0000256" key="3">
    <source>
        <dbReference type="ARBA" id="ARBA00022764"/>
    </source>
</evidence>
<evidence type="ECO:0000256" key="2">
    <source>
        <dbReference type="ARBA" id="ARBA00022729"/>
    </source>
</evidence>
<protein>
    <recommendedName>
        <fullName evidence="6">Organic solvent tolerance-like N-terminal domain-containing protein</fullName>
    </recommendedName>
</protein>
<evidence type="ECO:0000313" key="8">
    <source>
        <dbReference type="Proteomes" id="UP000029391"/>
    </source>
</evidence>
<evidence type="ECO:0000313" key="7">
    <source>
        <dbReference type="EMBL" id="KFN51462.1"/>
    </source>
</evidence>
<dbReference type="NCBIfam" id="TIGR03002">
    <property type="entry name" value="outer_YhbN_LptA"/>
    <property type="match status" value="1"/>
</dbReference>
<dbReference type="Pfam" id="PF03968">
    <property type="entry name" value="LptD_N"/>
    <property type="match status" value="1"/>
</dbReference>
<proteinExistence type="predicted"/>
<dbReference type="eggNOG" id="COG1934">
    <property type="taxonomic scope" value="Bacteria"/>
</dbReference>
<dbReference type="GO" id="GO:0001530">
    <property type="term" value="F:lipopolysaccharide binding"/>
    <property type="evidence" value="ECO:0007669"/>
    <property type="project" value="InterPro"/>
</dbReference>
<keyword evidence="3" id="KW-0574">Periplasm</keyword>
<evidence type="ECO:0000256" key="4">
    <source>
        <dbReference type="SAM" id="MobiDB-lite"/>
    </source>
</evidence>
<keyword evidence="8" id="KW-1185">Reference proteome</keyword>
<feature type="compositionally biased region" description="Low complexity" evidence="4">
    <location>
        <begin position="166"/>
        <end position="178"/>
    </location>
</feature>
<feature type="region of interest" description="Disordered" evidence="4">
    <location>
        <begin position="164"/>
        <end position="186"/>
    </location>
</feature>
<dbReference type="InterPro" id="IPR005653">
    <property type="entry name" value="OstA-like_N"/>
</dbReference>
<dbReference type="AlphaFoldDB" id="A0A091BIZ2"/>
<feature type="domain" description="Organic solvent tolerance-like N-terminal" evidence="6">
    <location>
        <begin position="55"/>
        <end position="144"/>
    </location>
</feature>
<keyword evidence="1" id="KW-0813">Transport</keyword>
<gene>
    <name evidence="7" type="ORF">P873_02710</name>
</gene>
<accession>A0A091BIZ2</accession>
<dbReference type="PANTHER" id="PTHR36504">
    <property type="entry name" value="LIPOPOLYSACCHARIDE EXPORT SYSTEM PROTEIN LPTA"/>
    <property type="match status" value="1"/>
</dbReference>
<feature type="chain" id="PRO_5001869780" description="Organic solvent tolerance-like N-terminal domain-containing protein" evidence="5">
    <location>
        <begin position="26"/>
        <end position="186"/>
    </location>
</feature>
<dbReference type="RefSeq" id="WP_026816589.1">
    <property type="nucleotide sequence ID" value="NZ_AUFF01000002.1"/>
</dbReference>
<dbReference type="InterPro" id="IPR014340">
    <property type="entry name" value="LptA"/>
</dbReference>
<evidence type="ECO:0000256" key="1">
    <source>
        <dbReference type="ARBA" id="ARBA00022448"/>
    </source>
</evidence>
<dbReference type="PANTHER" id="PTHR36504:SF1">
    <property type="entry name" value="LIPOPOLYSACCHARIDE EXPORT SYSTEM PROTEIN LPTA"/>
    <property type="match status" value="1"/>
</dbReference>
<organism evidence="7 8">
    <name type="scientific">Arenimonas composti TR7-09 = DSM 18010</name>
    <dbReference type="NCBI Taxonomy" id="1121013"/>
    <lineage>
        <taxon>Bacteria</taxon>
        <taxon>Pseudomonadati</taxon>
        <taxon>Pseudomonadota</taxon>
        <taxon>Gammaproteobacteria</taxon>
        <taxon>Lysobacterales</taxon>
        <taxon>Lysobacteraceae</taxon>
        <taxon>Arenimonas</taxon>
    </lineage>
</organism>
<dbReference type="GO" id="GO:0009279">
    <property type="term" value="C:cell outer membrane"/>
    <property type="evidence" value="ECO:0007669"/>
    <property type="project" value="TreeGrafter"/>
</dbReference>
<dbReference type="GO" id="GO:0030288">
    <property type="term" value="C:outer membrane-bounded periplasmic space"/>
    <property type="evidence" value="ECO:0007669"/>
    <property type="project" value="TreeGrafter"/>
</dbReference>
<comment type="caution">
    <text evidence="7">The sequence shown here is derived from an EMBL/GenBank/DDBJ whole genome shotgun (WGS) entry which is preliminary data.</text>
</comment>
<reference evidence="7 8" key="1">
    <citation type="submission" date="2013-09" db="EMBL/GenBank/DDBJ databases">
        <title>Genome sequencing of Arenimonas composti.</title>
        <authorList>
            <person name="Chen F."/>
            <person name="Wang G."/>
        </authorList>
    </citation>
    <scope>NUCLEOTIDE SEQUENCE [LARGE SCALE GENOMIC DNA]</scope>
    <source>
        <strain evidence="7 8">TR7-09</strain>
    </source>
</reference>
<dbReference type="Proteomes" id="UP000029391">
    <property type="component" value="Unassembled WGS sequence"/>
</dbReference>
<evidence type="ECO:0000256" key="5">
    <source>
        <dbReference type="SAM" id="SignalP"/>
    </source>
</evidence>
<dbReference type="STRING" id="1121013.GCA_000426365_01230"/>
<feature type="signal peptide" evidence="5">
    <location>
        <begin position="1"/>
        <end position="25"/>
    </location>
</feature>
<dbReference type="EMBL" id="AWXU01000005">
    <property type="protein sequence ID" value="KFN51462.1"/>
    <property type="molecule type" value="Genomic_DNA"/>
</dbReference>
<evidence type="ECO:0000259" key="6">
    <source>
        <dbReference type="Pfam" id="PF03968"/>
    </source>
</evidence>
<sequence length="186" mass="19686">MSHVESRFLLLLALAALVCAPAASARSTDRDQPMQVDAGSGDFCLQDDCVSHLRDVIIRQGTLEIRAATADIHKVRGDIERVVLAGSPATLMQVGDDGQPTNASAQRITYVLADERMLLSGDAVIRQPRGDLRGDTVTYDINSGRLTGGGDGRRVSMTILPRTNRAAAPAPATDTPAEPAAPPTED</sequence>
<dbReference type="Gene3D" id="2.60.450.10">
    <property type="entry name" value="Lipopolysaccharide (LPS) transport protein A like domain"/>
    <property type="match status" value="1"/>
</dbReference>
<dbReference type="InterPro" id="IPR052037">
    <property type="entry name" value="LPS_export_LptA"/>
</dbReference>
<keyword evidence="2 5" id="KW-0732">Signal</keyword>
<name>A0A091BIZ2_9GAMM</name>
<dbReference type="GO" id="GO:0017089">
    <property type="term" value="F:glycolipid transfer activity"/>
    <property type="evidence" value="ECO:0007669"/>
    <property type="project" value="TreeGrafter"/>
</dbReference>